<feature type="region of interest" description="Disordered" evidence="1">
    <location>
        <begin position="291"/>
        <end position="313"/>
    </location>
</feature>
<gene>
    <name evidence="2" type="ORF">CEXT_455631</name>
</gene>
<comment type="caution">
    <text evidence="2">The sequence shown here is derived from an EMBL/GenBank/DDBJ whole genome shotgun (WGS) entry which is preliminary data.</text>
</comment>
<accession>A0AAV4NBK9</accession>
<evidence type="ECO:0000256" key="1">
    <source>
        <dbReference type="SAM" id="MobiDB-lite"/>
    </source>
</evidence>
<keyword evidence="3" id="KW-1185">Reference proteome</keyword>
<dbReference type="AlphaFoldDB" id="A0AAV4NBK9"/>
<evidence type="ECO:0000313" key="3">
    <source>
        <dbReference type="Proteomes" id="UP001054945"/>
    </source>
</evidence>
<reference evidence="2 3" key="1">
    <citation type="submission" date="2021-06" db="EMBL/GenBank/DDBJ databases">
        <title>Caerostris extrusa draft genome.</title>
        <authorList>
            <person name="Kono N."/>
            <person name="Arakawa K."/>
        </authorList>
    </citation>
    <scope>NUCLEOTIDE SEQUENCE [LARGE SCALE GENOMIC DNA]</scope>
</reference>
<feature type="region of interest" description="Disordered" evidence="1">
    <location>
        <begin position="93"/>
        <end position="112"/>
    </location>
</feature>
<protein>
    <submittedName>
        <fullName evidence="2">Uncharacterized protein</fullName>
    </submittedName>
</protein>
<organism evidence="2 3">
    <name type="scientific">Caerostris extrusa</name>
    <name type="common">Bark spider</name>
    <name type="synonym">Caerostris bankana</name>
    <dbReference type="NCBI Taxonomy" id="172846"/>
    <lineage>
        <taxon>Eukaryota</taxon>
        <taxon>Metazoa</taxon>
        <taxon>Ecdysozoa</taxon>
        <taxon>Arthropoda</taxon>
        <taxon>Chelicerata</taxon>
        <taxon>Arachnida</taxon>
        <taxon>Araneae</taxon>
        <taxon>Araneomorphae</taxon>
        <taxon>Entelegynae</taxon>
        <taxon>Araneoidea</taxon>
        <taxon>Araneidae</taxon>
        <taxon>Caerostris</taxon>
    </lineage>
</organism>
<feature type="compositionally biased region" description="Basic and acidic residues" evidence="1">
    <location>
        <begin position="102"/>
        <end position="112"/>
    </location>
</feature>
<name>A0AAV4NBK9_CAEEX</name>
<dbReference type="Proteomes" id="UP001054945">
    <property type="component" value="Unassembled WGS sequence"/>
</dbReference>
<evidence type="ECO:0000313" key="2">
    <source>
        <dbReference type="EMBL" id="GIX81705.1"/>
    </source>
</evidence>
<proteinExistence type="predicted"/>
<sequence>MFQKKSQTGKKTRLILSSKSLPNDKRPLLNCALRVTGLHKQAFTAEREKIYPCIQCPKYPYSLAFSPESLPPGRIENKMTAWEIKMGKGEGIDLPPPRKRIKDNCTDGVSREDNRSHRKERTLFAKEFSAFCLSYLCDCTRRYFKGIFLPRPPQALVGVDGRGGGGSSHSSISGLTEIDLLHARKLFPSAVGDLLCFWNYIVCPDFVPYNTDILSTDEGVMTQSARRALVITRSKCTSRLMKLRIGRQNEVRALPDEWEGTDQKNERFCDGSSKKMEGIFPEISKQQLMNSEESDITALSGDSPPFPGFNYSR</sequence>
<dbReference type="EMBL" id="BPLR01003159">
    <property type="protein sequence ID" value="GIX81705.1"/>
    <property type="molecule type" value="Genomic_DNA"/>
</dbReference>